<accession>A0A1M5CS48</accession>
<feature type="compositionally biased region" description="Gly residues" evidence="1">
    <location>
        <begin position="37"/>
        <end position="48"/>
    </location>
</feature>
<dbReference type="Gene3D" id="2.60.40.650">
    <property type="match status" value="1"/>
</dbReference>
<reference evidence="4 5" key="1">
    <citation type="submission" date="2016-11" db="EMBL/GenBank/DDBJ databases">
        <authorList>
            <person name="Jaros S."/>
            <person name="Januszkiewicz K."/>
            <person name="Wedrychowicz H."/>
        </authorList>
    </citation>
    <scope>NUCLEOTIDE SEQUENCE [LARGE SCALE GENOMIC DNA]</scope>
    <source>
        <strain evidence="4 5">DSM 21986</strain>
    </source>
</reference>
<dbReference type="InterPro" id="IPR013783">
    <property type="entry name" value="Ig-like_fold"/>
</dbReference>
<feature type="compositionally biased region" description="Basic and acidic residues" evidence="1">
    <location>
        <begin position="60"/>
        <end position="84"/>
    </location>
</feature>
<dbReference type="RefSeq" id="WP_073063650.1">
    <property type="nucleotide sequence ID" value="NZ_FQUS01000010.1"/>
</dbReference>
<evidence type="ECO:0000259" key="2">
    <source>
        <dbReference type="Pfam" id="PF18276"/>
    </source>
</evidence>
<feature type="domain" description="ABC toxin N-terminal" evidence="3">
    <location>
        <begin position="780"/>
        <end position="895"/>
    </location>
</feature>
<dbReference type="Gene3D" id="2.60.40.10">
    <property type="entry name" value="Immunoglobulins"/>
    <property type="match status" value="1"/>
</dbReference>
<dbReference type="Pfam" id="PF18276">
    <property type="entry name" value="TcA_TcB_BD"/>
    <property type="match status" value="1"/>
</dbReference>
<dbReference type="InterPro" id="IPR040840">
    <property type="entry name" value="TcA_TcB_BD"/>
</dbReference>
<dbReference type="STRING" id="1194090.SAMN05443144_11061"/>
<organism evidence="4 5">
    <name type="scientific">Fodinibius roseus</name>
    <dbReference type="NCBI Taxonomy" id="1194090"/>
    <lineage>
        <taxon>Bacteria</taxon>
        <taxon>Pseudomonadati</taxon>
        <taxon>Balneolota</taxon>
        <taxon>Balneolia</taxon>
        <taxon>Balneolales</taxon>
        <taxon>Balneolaceae</taxon>
        <taxon>Fodinibius</taxon>
    </lineage>
</organism>
<evidence type="ECO:0000259" key="3">
    <source>
        <dbReference type="Pfam" id="PF20220"/>
    </source>
</evidence>
<dbReference type="Proteomes" id="UP000184041">
    <property type="component" value="Unassembled WGS sequence"/>
</dbReference>
<dbReference type="InterPro" id="IPR046839">
    <property type="entry name" value="ABC_toxin_N"/>
</dbReference>
<gene>
    <name evidence="4" type="ORF">SAMN05443144_11061</name>
</gene>
<name>A0A1M5CS48_9BACT</name>
<evidence type="ECO:0000313" key="5">
    <source>
        <dbReference type="Proteomes" id="UP000184041"/>
    </source>
</evidence>
<proteinExistence type="predicted"/>
<dbReference type="OrthoDB" id="9781691at2"/>
<keyword evidence="5" id="KW-1185">Reference proteome</keyword>
<dbReference type="EMBL" id="FQUS01000010">
    <property type="protein sequence ID" value="SHF57162.1"/>
    <property type="molecule type" value="Genomic_DNA"/>
</dbReference>
<feature type="domain" description="Tc toxin complex TcA C-terminal TcB-binding" evidence="2">
    <location>
        <begin position="1377"/>
        <end position="1669"/>
    </location>
</feature>
<protein>
    <submittedName>
        <fullName evidence="4">Uncharacterized protein</fullName>
    </submittedName>
</protein>
<feature type="region of interest" description="Disordered" evidence="1">
    <location>
        <begin position="1"/>
        <end position="89"/>
    </location>
</feature>
<evidence type="ECO:0000256" key="1">
    <source>
        <dbReference type="SAM" id="MobiDB-lite"/>
    </source>
</evidence>
<dbReference type="Pfam" id="PF20220">
    <property type="entry name" value="ABC_toxin_N"/>
    <property type="match status" value="1"/>
</dbReference>
<sequence>MSVQIHVNIISPPKDSDHTVGPKGVSVTVEAWAKINSGGGGGGGGGGPVIPKPPGGGRPNDPHRPQPLDDTADRSPERGQKDPIKILGGQKVDVDSVKVKLGDGEFKTLRSIGNNRYTGSTGGVSNGGTMEITARAMHAGIPGDGVVRSSVDHREINVVVDDTGPEIEITSHDSGDKIEMVGRKKTITVEGRSSDDDSEVDRVHVGVGPASSRVSGSLSKWSHDVKLKGIDSHKIKVRAVDSVGNENDTFVRVTTIDAGKPWLEIISPQQDATFDWPADDKEDLVIEIEGKAGDEETDVKVVEWRLDDEDEDDYKEADNLSGNWSQWKAEVPIPRPGEHTIHFRCLDEAVESGADEPNDVQEAITVHAQRKAEFKGDPASRRSYLKELIKMATRRLKTTDNDDIDAQVLAETFHQPFEQLSRADTTVRKIATRPAHQIRVSIEVLRRFLGEITGKAETTYCRLAYQSMLRNLGTSHKELHQARLENKARRKSLAKQLGIEPAHLDDLILDSDTIEEDDLERLFGLADTRHDPLSGSTDPVRQSELLSWRREYLRIIWRQRDHTGGTVTPIIDPDLVSRSDLKNEDGPAYGLWKKREHQLNSMLTDIEEAHDESTVEDFDKLVEKFLKEDLDFDLQELAGEREKGVDIKEQLNEADLDLKAFLHLLRIRHTLDKERKVLDSEWTDLFNILLQVQKRRHLYSEWMEKEREKALTLSPDYFKIRENVNEGNQQERSEWRSGYQARRRWEETLKARIRQRGDLEDSLRKAVEATEETALPELRKVMLDKAAEEHEHIDMSNWLTKRLLIDVSSSPDLKTTRLRQAIETMQNILFSVRSGRFNTLPVLDKYDIPEFIFNQEQDYTASDFDREWEWLGTYKSFQAGMSVFMYPENYLLPSTWASGISGQESTPAFKELTEKLRNNIRLTPEAAREHAQEYLKRMRTDPPDNFGLPEGFQLTERRSTDELKKYSEDIKELFDEKADVKKGDHPHQETTPNYLKEIFFFVPVQIALQLEKADEYLASLDWFQLVYAYDFSSDEKRKTYYGLQLEEQVENDYHEPDWLQASFNPHQIVISTSKRAGAYTRFTLLSLMQCFLNFADEEFARETAESLPKARGLYIAVLDLFDLPELKQANSESEEGNPFGNNPMLEKLRQHAENNLLKLQQGRNIAGLERPSMMIGPEAVATGGQSGFGSENELMVSGRVSVQPTSYRYSVLIERTKQLVGLAQQLEASFLSAIEKGEDEEYTLIQAGQDLDLAKAGVELQSLRVQEAENSRNLARLKQDRARIRKDTYQGWIDEGLMGKEKGALDLMSGSLPVPDNVSATIGFPPELLSMSVSYSPSGKMKTWANILSTKASYERREQRWGLQKSLAEKDMQIGSKEIALAGDRVSITKQEQNIAEKQVDQAEEAKNFLAHGQFTNADLYEWMSGILGQVYNYFLQQAASTARLAQRQLAFQRQESPPTYIRSNYWQAPTENRATQNKNGQLSDRRGLTGSARLLQDIYQLDQYAYETKERKLQLSQTFSLARLAPFEFQRFRETGVLLFETPMELFDQAFPGHYMRLIKRVRTSVLALVPPTEGIRATLSASGISRVVIGGESFQTAIVRRDPEEIAFTSPANASGLLELEPEKQDLFLPFEGMGVDTTWELQMPKAANSFDYSTIADVLITIDYTAFNSRDYRRRVIQRLDRTASAERSFSFRNQFPDQWYDLHNPDQTDTPMKVQFDTGRQDFPPNLSALEIQQILLYCVRTGGSSFEIDVEHLHLIADETRIKGGEARTVDGIISTRRANGASWMPFTGIPPTGTWELALPNTTEVKDRFQNEEVEDILFVISYEGQTPAWPE</sequence>
<evidence type="ECO:0000313" key="4">
    <source>
        <dbReference type="EMBL" id="SHF57162.1"/>
    </source>
</evidence>